<keyword evidence="3" id="KW-1185">Reference proteome</keyword>
<organism evidence="2 3">
    <name type="scientific">Leclercia barmai</name>
    <dbReference type="NCBI Taxonomy" id="2785629"/>
    <lineage>
        <taxon>Bacteria</taxon>
        <taxon>Pseudomonadati</taxon>
        <taxon>Pseudomonadota</taxon>
        <taxon>Gammaproteobacteria</taxon>
        <taxon>Enterobacterales</taxon>
        <taxon>Enterobacteriaceae</taxon>
        <taxon>Leclercia</taxon>
    </lineage>
</organism>
<dbReference type="Proteomes" id="UP000706580">
    <property type="component" value="Unassembled WGS sequence"/>
</dbReference>
<evidence type="ECO:0000313" key="3">
    <source>
        <dbReference type="Proteomes" id="UP000706580"/>
    </source>
</evidence>
<accession>A0ABS7RY60</accession>
<evidence type="ECO:0000313" key="2">
    <source>
        <dbReference type="EMBL" id="MBZ0059251.1"/>
    </source>
</evidence>
<comment type="caution">
    <text evidence="2">The sequence shown here is derived from an EMBL/GenBank/DDBJ whole genome shotgun (WGS) entry which is preliminary data.</text>
</comment>
<proteinExistence type="predicted"/>
<evidence type="ECO:0000259" key="1">
    <source>
        <dbReference type="Pfam" id="PF14206"/>
    </source>
</evidence>
<dbReference type="InterPro" id="IPR025983">
    <property type="entry name" value="Cys_rich_CPCC"/>
</dbReference>
<sequence length="65" mass="7410">MMDLVHSCSCCCQYEFPEEGSYEICPVCNWEDDPVQAEEPDYRGGANVMSLNEARQAFRQGRKVS</sequence>
<feature type="domain" description="Cysteine-rich CPCC" evidence="1">
    <location>
        <begin position="7"/>
        <end position="60"/>
    </location>
</feature>
<gene>
    <name evidence="2" type="ORF">ITX56_15825</name>
</gene>
<protein>
    <recommendedName>
        <fullName evidence="1">Cysteine-rich CPCC domain-containing protein</fullName>
    </recommendedName>
</protein>
<dbReference type="EMBL" id="JADMNK010000009">
    <property type="protein sequence ID" value="MBZ0059251.1"/>
    <property type="molecule type" value="Genomic_DNA"/>
</dbReference>
<dbReference type="Pfam" id="PF14206">
    <property type="entry name" value="Cys_rich_CPCC"/>
    <property type="match status" value="1"/>
</dbReference>
<name>A0ABS7RY60_9ENTR</name>
<reference evidence="2 3" key="1">
    <citation type="submission" date="2020-11" db="EMBL/GenBank/DDBJ databases">
        <title>Draft Genome of Enterobacter sp. strain EMC7.</title>
        <authorList>
            <person name="Barman P."/>
            <person name="Sinha S."/>
            <person name="Sen S."/>
            <person name="Chakraborty R."/>
        </authorList>
    </citation>
    <scope>NUCLEOTIDE SEQUENCE [LARGE SCALE GENOMIC DNA]</scope>
    <source>
        <strain evidence="2 3">EMC7</strain>
    </source>
</reference>